<dbReference type="InterPro" id="IPR002125">
    <property type="entry name" value="CMP_dCMP_dom"/>
</dbReference>
<accession>A0A1H3SZP9</accession>
<evidence type="ECO:0000313" key="5">
    <source>
        <dbReference type="Proteomes" id="UP000199529"/>
    </source>
</evidence>
<dbReference type="Gene3D" id="3.40.140.10">
    <property type="entry name" value="Cytidine Deaminase, domain 2"/>
    <property type="match status" value="1"/>
</dbReference>
<dbReference type="InterPro" id="IPR016192">
    <property type="entry name" value="APOBEC/CMP_deaminase_Zn-bd"/>
</dbReference>
<dbReference type="STRING" id="418495.SAMN05216215_107327"/>
<protein>
    <submittedName>
        <fullName evidence="4">Cytidine deaminase</fullName>
    </submittedName>
</protein>
<dbReference type="NCBIfam" id="NF006155">
    <property type="entry name" value="PRK08298.1"/>
    <property type="match status" value="1"/>
</dbReference>
<evidence type="ECO:0000259" key="3">
    <source>
        <dbReference type="Pfam" id="PF00383"/>
    </source>
</evidence>
<dbReference type="OrthoDB" id="9795347at2"/>
<name>A0A1H3SZP9_9PSEU</name>
<organism evidence="4 5">
    <name type="scientific">Saccharopolyspora shandongensis</name>
    <dbReference type="NCBI Taxonomy" id="418495"/>
    <lineage>
        <taxon>Bacteria</taxon>
        <taxon>Bacillati</taxon>
        <taxon>Actinomycetota</taxon>
        <taxon>Actinomycetes</taxon>
        <taxon>Pseudonocardiales</taxon>
        <taxon>Pseudonocardiaceae</taxon>
        <taxon>Saccharopolyspora</taxon>
    </lineage>
</organism>
<dbReference type="Proteomes" id="UP000199529">
    <property type="component" value="Unassembled WGS sequence"/>
</dbReference>
<reference evidence="5" key="1">
    <citation type="submission" date="2016-10" db="EMBL/GenBank/DDBJ databases">
        <authorList>
            <person name="Varghese N."/>
            <person name="Submissions S."/>
        </authorList>
    </citation>
    <scope>NUCLEOTIDE SEQUENCE [LARGE SCALE GENOMIC DNA]</scope>
    <source>
        <strain evidence="5">CGMCC 4.3530</strain>
    </source>
</reference>
<dbReference type="AlphaFoldDB" id="A0A1H3SZP9"/>
<feature type="domain" description="CMP/dCMP-type deaminase" evidence="3">
    <location>
        <begin position="4"/>
        <end position="101"/>
    </location>
</feature>
<dbReference type="CDD" id="cd01283">
    <property type="entry name" value="cytidine_deaminase"/>
    <property type="match status" value="1"/>
</dbReference>
<dbReference type="RefSeq" id="WP_093277411.1">
    <property type="nucleotide sequence ID" value="NZ_FNOK01000073.1"/>
</dbReference>
<keyword evidence="5" id="KW-1185">Reference proteome</keyword>
<keyword evidence="2" id="KW-0862">Zinc</keyword>
<dbReference type="SUPFAM" id="SSF53927">
    <property type="entry name" value="Cytidine deaminase-like"/>
    <property type="match status" value="1"/>
</dbReference>
<proteinExistence type="predicted"/>
<dbReference type="GO" id="GO:0008270">
    <property type="term" value="F:zinc ion binding"/>
    <property type="evidence" value="ECO:0007669"/>
    <property type="project" value="InterPro"/>
</dbReference>
<dbReference type="InterPro" id="IPR016193">
    <property type="entry name" value="Cytidine_deaminase-like"/>
</dbReference>
<evidence type="ECO:0000256" key="2">
    <source>
        <dbReference type="ARBA" id="ARBA00022833"/>
    </source>
</evidence>
<dbReference type="EMBL" id="FNOK01000073">
    <property type="protein sequence ID" value="SDZ43603.1"/>
    <property type="molecule type" value="Genomic_DNA"/>
</dbReference>
<gene>
    <name evidence="4" type="ORF">SAMN05216215_107327</name>
</gene>
<evidence type="ECO:0000313" key="4">
    <source>
        <dbReference type="EMBL" id="SDZ43603.1"/>
    </source>
</evidence>
<dbReference type="PROSITE" id="PS00903">
    <property type="entry name" value="CYT_DCMP_DEAMINASES_1"/>
    <property type="match status" value="1"/>
</dbReference>
<evidence type="ECO:0000256" key="1">
    <source>
        <dbReference type="ARBA" id="ARBA00022723"/>
    </source>
</evidence>
<dbReference type="Pfam" id="PF00383">
    <property type="entry name" value="dCMP_cyt_deam_1"/>
    <property type="match status" value="1"/>
</dbReference>
<keyword evidence="1" id="KW-0479">Metal-binding</keyword>
<sequence length="148" mass="15770">MGLDQRLVDAAVELLERRWGHAEQAVAAAVRLDDGHVLTSTSLDNLNAAATLCAETGALCQAYTLDKRVTASVCVSKWPGAEGHPVLAPCGVCQERLALWGPDVEVAVADADSPSGWSARTLRELNPFYWGTRFSADGGWPSIAEHLA</sequence>
<dbReference type="GO" id="GO:0016787">
    <property type="term" value="F:hydrolase activity"/>
    <property type="evidence" value="ECO:0007669"/>
    <property type="project" value="InterPro"/>
</dbReference>